<proteinExistence type="predicted"/>
<accession>A0ACB9NX62</accession>
<sequence length="328" mass="35754">MDPRTPNIVLLLAVLLLPPATPLSIPPKATKPANPTSSIAVAGVVYCDVCSTGTFSRYSYFLPGADVNIRCKFKASGPETAEQIDFSVNRTTDRYGVYRLEIPSVDGVDCIEGRQVASACQATLLSSSSPACNVPGLRTTTDEISVKSKQQSLCIFSLNALSYQPRRKNVTFCGPRKYEKESLPLPGAPRNDFDSPQALNSSKFFLPYFPPYGLPWAPIPQLPIPFPQLPPFPSISLPPLPPLPRLPFPSFPFQVPPSSPSPLFQFPPFPPMPPSSSDPRTWIPGVPFFGTPPPSSSSSSSPFNPWDPRSWIPYFPPYSPPGPQDHTP</sequence>
<dbReference type="Proteomes" id="UP001057402">
    <property type="component" value="Chromosome 7"/>
</dbReference>
<name>A0ACB9NX62_9MYRT</name>
<protein>
    <submittedName>
        <fullName evidence="1">Uncharacterized protein</fullName>
    </submittedName>
</protein>
<organism evidence="1 2">
    <name type="scientific">Melastoma candidum</name>
    <dbReference type="NCBI Taxonomy" id="119954"/>
    <lineage>
        <taxon>Eukaryota</taxon>
        <taxon>Viridiplantae</taxon>
        <taxon>Streptophyta</taxon>
        <taxon>Embryophyta</taxon>
        <taxon>Tracheophyta</taxon>
        <taxon>Spermatophyta</taxon>
        <taxon>Magnoliopsida</taxon>
        <taxon>eudicotyledons</taxon>
        <taxon>Gunneridae</taxon>
        <taxon>Pentapetalae</taxon>
        <taxon>rosids</taxon>
        <taxon>malvids</taxon>
        <taxon>Myrtales</taxon>
        <taxon>Melastomataceae</taxon>
        <taxon>Melastomatoideae</taxon>
        <taxon>Melastomateae</taxon>
        <taxon>Melastoma</taxon>
    </lineage>
</organism>
<dbReference type="EMBL" id="CM042886">
    <property type="protein sequence ID" value="KAI4340631.1"/>
    <property type="molecule type" value="Genomic_DNA"/>
</dbReference>
<comment type="caution">
    <text evidence="1">The sequence shown here is derived from an EMBL/GenBank/DDBJ whole genome shotgun (WGS) entry which is preliminary data.</text>
</comment>
<keyword evidence="2" id="KW-1185">Reference proteome</keyword>
<reference evidence="2" key="1">
    <citation type="journal article" date="2023" name="Front. Plant Sci.">
        <title>Chromosomal-level genome assembly of Melastoma candidum provides insights into trichome evolution.</title>
        <authorList>
            <person name="Zhong Y."/>
            <person name="Wu W."/>
            <person name="Sun C."/>
            <person name="Zou P."/>
            <person name="Liu Y."/>
            <person name="Dai S."/>
            <person name="Zhou R."/>
        </authorList>
    </citation>
    <scope>NUCLEOTIDE SEQUENCE [LARGE SCALE GENOMIC DNA]</scope>
</reference>
<evidence type="ECO:0000313" key="1">
    <source>
        <dbReference type="EMBL" id="KAI4340631.1"/>
    </source>
</evidence>
<gene>
    <name evidence="1" type="ORF">MLD38_025445</name>
</gene>
<evidence type="ECO:0000313" key="2">
    <source>
        <dbReference type="Proteomes" id="UP001057402"/>
    </source>
</evidence>